<comment type="caution">
    <text evidence="2">The sequence shown here is derived from an EMBL/GenBank/DDBJ whole genome shotgun (WGS) entry which is preliminary data.</text>
</comment>
<feature type="region of interest" description="Disordered" evidence="1">
    <location>
        <begin position="26"/>
        <end position="48"/>
    </location>
</feature>
<keyword evidence="3" id="KW-1185">Reference proteome</keyword>
<evidence type="ECO:0000256" key="1">
    <source>
        <dbReference type="SAM" id="MobiDB-lite"/>
    </source>
</evidence>
<evidence type="ECO:0000313" key="3">
    <source>
        <dbReference type="Proteomes" id="UP000606974"/>
    </source>
</evidence>
<dbReference type="Proteomes" id="UP000606974">
    <property type="component" value="Unassembled WGS sequence"/>
</dbReference>
<proteinExistence type="predicted"/>
<sequence length="73" mass="8669">MKVLEEVQHTVQVVLERKKLVPSSQLQKQKEWMEKSNGSGNGEAATSWEKMQERLRLLLGEKRRKYRKVAQRF</sequence>
<dbReference type="AlphaFoldDB" id="A0A8H7AK13"/>
<gene>
    <name evidence="2" type="ORF">GJ744_006371</name>
</gene>
<name>A0A8H7AK13_9EURO</name>
<organism evidence="2 3">
    <name type="scientific">Endocarpon pusillum</name>
    <dbReference type="NCBI Taxonomy" id="364733"/>
    <lineage>
        <taxon>Eukaryota</taxon>
        <taxon>Fungi</taxon>
        <taxon>Dikarya</taxon>
        <taxon>Ascomycota</taxon>
        <taxon>Pezizomycotina</taxon>
        <taxon>Eurotiomycetes</taxon>
        <taxon>Chaetothyriomycetidae</taxon>
        <taxon>Verrucariales</taxon>
        <taxon>Verrucariaceae</taxon>
        <taxon>Endocarpon</taxon>
    </lineage>
</organism>
<dbReference type="EMBL" id="JAACFV010000029">
    <property type="protein sequence ID" value="KAF7510525.1"/>
    <property type="molecule type" value="Genomic_DNA"/>
</dbReference>
<protein>
    <submittedName>
        <fullName evidence="2">Uncharacterized protein</fullName>
    </submittedName>
</protein>
<reference evidence="2" key="1">
    <citation type="submission" date="2020-02" db="EMBL/GenBank/DDBJ databases">
        <authorList>
            <person name="Palmer J.M."/>
        </authorList>
    </citation>
    <scope>NUCLEOTIDE SEQUENCE</scope>
    <source>
        <strain evidence="2">EPUS1.4</strain>
        <tissue evidence="2">Thallus</tissue>
    </source>
</reference>
<evidence type="ECO:0000313" key="2">
    <source>
        <dbReference type="EMBL" id="KAF7510525.1"/>
    </source>
</evidence>
<accession>A0A8H7AK13</accession>